<dbReference type="AlphaFoldDB" id="A0A395JFK7"/>
<keyword evidence="2" id="KW-0808">Transferase</keyword>
<evidence type="ECO:0000313" key="3">
    <source>
        <dbReference type="Proteomes" id="UP000253083"/>
    </source>
</evidence>
<dbReference type="PANTHER" id="PTHR43179:SF7">
    <property type="entry name" value="RHAMNOSYLTRANSFERASE WBBL"/>
    <property type="match status" value="1"/>
</dbReference>
<proteinExistence type="predicted"/>
<dbReference type="CDD" id="cd04186">
    <property type="entry name" value="GT_2_like_c"/>
    <property type="match status" value="1"/>
</dbReference>
<comment type="caution">
    <text evidence="2">The sequence shown here is derived from an EMBL/GenBank/DDBJ whole genome shotgun (WGS) entry which is preliminary data.</text>
</comment>
<dbReference type="OrthoDB" id="9179784at2"/>
<dbReference type="SUPFAM" id="SSF53448">
    <property type="entry name" value="Nucleotide-diphospho-sugar transferases"/>
    <property type="match status" value="1"/>
</dbReference>
<dbReference type="Pfam" id="PF00535">
    <property type="entry name" value="Glycos_transf_2"/>
    <property type="match status" value="1"/>
</dbReference>
<dbReference type="InterPro" id="IPR001173">
    <property type="entry name" value="Glyco_trans_2-like"/>
</dbReference>
<dbReference type="InParanoid" id="A0A395JFK7"/>
<protein>
    <submittedName>
        <fullName evidence="2">GT2 family glycosyltransferase</fullName>
    </submittedName>
</protein>
<accession>A0A395JFK7</accession>
<dbReference type="EMBL" id="QNRT01000007">
    <property type="protein sequence ID" value="RBP48447.1"/>
    <property type="molecule type" value="Genomic_DNA"/>
</dbReference>
<organism evidence="2 3">
    <name type="scientific">Arenicella xantha</name>
    <dbReference type="NCBI Taxonomy" id="644221"/>
    <lineage>
        <taxon>Bacteria</taxon>
        <taxon>Pseudomonadati</taxon>
        <taxon>Pseudomonadota</taxon>
        <taxon>Gammaproteobacteria</taxon>
        <taxon>Arenicellales</taxon>
        <taxon>Arenicellaceae</taxon>
        <taxon>Arenicella</taxon>
    </lineage>
</organism>
<sequence length="663" mass="75170">MSILKFLVKLNNRLASTWQHVDFTQNDIRLRAGWYICEFVVAGVTDVVPRLLLENAKGHCVERTLLGFHGGRNRMLVYLPEGQLKAYSRSLEFERLARVSGIEGRLRVLLICFRYLLDFFSLKTLFKMLVMQFQDSTELSNDLLAFYAPDASAGGYLKKVKGWHKYRGFNKQLTWLVRKVRIAVVIENDSQRVALTELLVQPDAILMAGDDVPSDIEYCLPLAVTEHLREPAILMLKRAINKSSTRPNLVYTDHDYTVQTGPNALHPVFKPSPSRAYLHCFNYVGFAMLVNTEMLPDTGTQALFDTDIQYSLALQAFTQLDKVLHVDEALIRSDRTAQLDTPAPLSEQSPWPNIDWLRSGEYNRLRANQAWKQHPSIDLLIPTRDGLAVLKPCVDSILSKTTYQNYHVVIVDNGSELPETLAYFEELQKDPRVKVVAYPGEFNYSAINNFAARHGSAEYIGLVNNDIEVIDGDWLTQMMVWATQSKVGIVGAKLLFGNGKIQHAGVTIGMGNAAGHIHRLEVGDAPGYQYRCLATQNMMAVTAACLVTPRALFEQVGGLDEENFKVAYNDIDYCLRVESAGYEIMWTPEACLYHHESVSRGDDLSDVHVERYFRELGALQKRWKCKGFVDKYYSKHLRISDEGVFPQTEHHAQDELIFLESTD</sequence>
<dbReference type="InterPro" id="IPR029044">
    <property type="entry name" value="Nucleotide-diphossugar_trans"/>
</dbReference>
<dbReference type="GO" id="GO:0016740">
    <property type="term" value="F:transferase activity"/>
    <property type="evidence" value="ECO:0007669"/>
    <property type="project" value="UniProtKB-KW"/>
</dbReference>
<keyword evidence="3" id="KW-1185">Reference proteome</keyword>
<dbReference type="Proteomes" id="UP000253083">
    <property type="component" value="Unassembled WGS sequence"/>
</dbReference>
<name>A0A395JFK7_9GAMM</name>
<gene>
    <name evidence="2" type="ORF">DFR28_10749</name>
</gene>
<evidence type="ECO:0000259" key="1">
    <source>
        <dbReference type="Pfam" id="PF00535"/>
    </source>
</evidence>
<feature type="domain" description="Glycosyltransferase 2-like" evidence="1">
    <location>
        <begin position="380"/>
        <end position="506"/>
    </location>
</feature>
<evidence type="ECO:0000313" key="2">
    <source>
        <dbReference type="EMBL" id="RBP48447.1"/>
    </source>
</evidence>
<dbReference type="PANTHER" id="PTHR43179">
    <property type="entry name" value="RHAMNOSYLTRANSFERASE WBBL"/>
    <property type="match status" value="1"/>
</dbReference>
<reference evidence="2 3" key="1">
    <citation type="submission" date="2018-06" db="EMBL/GenBank/DDBJ databases">
        <title>Genomic Encyclopedia of Type Strains, Phase IV (KMG-IV): sequencing the most valuable type-strain genomes for metagenomic binning, comparative biology and taxonomic classification.</title>
        <authorList>
            <person name="Goeker M."/>
        </authorList>
    </citation>
    <scope>NUCLEOTIDE SEQUENCE [LARGE SCALE GENOMIC DNA]</scope>
    <source>
        <strain evidence="2 3">DSM 24032</strain>
    </source>
</reference>
<dbReference type="RefSeq" id="WP_113955707.1">
    <property type="nucleotide sequence ID" value="NZ_QNRT01000007.1"/>
</dbReference>
<dbReference type="Gene3D" id="3.90.550.10">
    <property type="entry name" value="Spore Coat Polysaccharide Biosynthesis Protein SpsA, Chain A"/>
    <property type="match status" value="1"/>
</dbReference>